<evidence type="ECO:0000256" key="2">
    <source>
        <dbReference type="ARBA" id="ARBA00008098"/>
    </source>
</evidence>
<feature type="region of interest" description="Disordered" evidence="4">
    <location>
        <begin position="23"/>
        <end position="46"/>
    </location>
</feature>
<sequence length="210" mass="22893">TIMWISALVALLAVGNMAFVTRQTRQAPDEDPECRPQPPPSGGPPKHIECCKFPDFSSILKNGMTECESKFPRPSGQPSPSPGGEKENLPGCFYECLFNASGLVGNNGKINKEAITKAFNSASASLPDWPAKVSSALTACFETAVPSNMNMCKTGAMEFKSCFSRQLFTNCPNNLWTSSDECTAIKSKLEKCPRMHVPGHLFKRARANRK</sequence>
<evidence type="ECO:0000256" key="4">
    <source>
        <dbReference type="SAM" id="MobiDB-lite"/>
    </source>
</evidence>
<gene>
    <name evidence="6" type="ORF">g.840</name>
</gene>
<dbReference type="InterPro" id="IPR006170">
    <property type="entry name" value="PBP/GOBP"/>
</dbReference>
<dbReference type="InterPro" id="IPR052295">
    <property type="entry name" value="Odorant-binding_protein"/>
</dbReference>
<organism evidence="6">
    <name type="scientific">Clastoptera arizonana</name>
    <name type="common">Arizona spittle bug</name>
    <dbReference type="NCBI Taxonomy" id="38151"/>
    <lineage>
        <taxon>Eukaryota</taxon>
        <taxon>Metazoa</taxon>
        <taxon>Ecdysozoa</taxon>
        <taxon>Arthropoda</taxon>
        <taxon>Hexapoda</taxon>
        <taxon>Insecta</taxon>
        <taxon>Pterygota</taxon>
        <taxon>Neoptera</taxon>
        <taxon>Paraneoptera</taxon>
        <taxon>Hemiptera</taxon>
        <taxon>Auchenorrhyncha</taxon>
        <taxon>Cercopoidea</taxon>
        <taxon>Clastopteridae</taxon>
        <taxon>Clastoptera</taxon>
    </lineage>
</organism>
<evidence type="ECO:0000256" key="1">
    <source>
        <dbReference type="ARBA" id="ARBA00004613"/>
    </source>
</evidence>
<feature type="non-terminal residue" evidence="6">
    <location>
        <position position="1"/>
    </location>
</feature>
<reference evidence="6" key="1">
    <citation type="submission" date="2015-12" db="EMBL/GenBank/DDBJ databases">
        <title>De novo transcriptome assembly of four potential Pierce s Disease insect vectors from Arizona vineyards.</title>
        <authorList>
            <person name="Tassone E.E."/>
        </authorList>
    </citation>
    <scope>NUCLEOTIDE SEQUENCE</scope>
</reference>
<dbReference type="EMBL" id="GEDC01021240">
    <property type="protein sequence ID" value="JAS16058.1"/>
    <property type="molecule type" value="Transcribed_RNA"/>
</dbReference>
<feature type="signal peptide" evidence="5">
    <location>
        <begin position="1"/>
        <end position="18"/>
    </location>
</feature>
<evidence type="ECO:0000256" key="3">
    <source>
        <dbReference type="ARBA" id="ARBA00022525"/>
    </source>
</evidence>
<dbReference type="PANTHER" id="PTHR21066:SF3">
    <property type="entry name" value="IP02236P"/>
    <property type="match status" value="1"/>
</dbReference>
<evidence type="ECO:0000313" key="6">
    <source>
        <dbReference type="EMBL" id="JAS16058.1"/>
    </source>
</evidence>
<protein>
    <submittedName>
        <fullName evidence="6">Uncharacterized protein</fullName>
    </submittedName>
</protein>
<name>A0A1B6CRL2_9HEMI</name>
<keyword evidence="3" id="KW-0964">Secreted</keyword>
<dbReference type="GO" id="GO:0005576">
    <property type="term" value="C:extracellular region"/>
    <property type="evidence" value="ECO:0007669"/>
    <property type="project" value="UniProtKB-SubCell"/>
</dbReference>
<keyword evidence="5" id="KW-0732">Signal</keyword>
<dbReference type="AlphaFoldDB" id="A0A1B6CRL2"/>
<dbReference type="Pfam" id="PF01395">
    <property type="entry name" value="PBP_GOBP"/>
    <property type="match status" value="1"/>
</dbReference>
<accession>A0A1B6CRL2</accession>
<dbReference type="Gene3D" id="1.10.238.270">
    <property type="match status" value="1"/>
</dbReference>
<evidence type="ECO:0000256" key="5">
    <source>
        <dbReference type="SAM" id="SignalP"/>
    </source>
</evidence>
<dbReference type="InterPro" id="IPR036728">
    <property type="entry name" value="PBP_GOBP_sf"/>
</dbReference>
<comment type="subcellular location">
    <subcellularLocation>
        <location evidence="1">Secreted</location>
    </subcellularLocation>
</comment>
<dbReference type="PANTHER" id="PTHR21066">
    <property type="entry name" value="ODORANT-BINDING PROTEIN 59A-RELATED"/>
    <property type="match status" value="1"/>
</dbReference>
<feature type="chain" id="PRO_5008580623" evidence="5">
    <location>
        <begin position="19"/>
        <end position="210"/>
    </location>
</feature>
<proteinExistence type="inferred from homology"/>
<dbReference type="SUPFAM" id="SSF47565">
    <property type="entry name" value="Insect pheromone/odorant-binding proteins"/>
    <property type="match status" value="1"/>
</dbReference>
<dbReference type="GO" id="GO:0005549">
    <property type="term" value="F:odorant binding"/>
    <property type="evidence" value="ECO:0007669"/>
    <property type="project" value="InterPro"/>
</dbReference>
<comment type="similarity">
    <text evidence="2">Belongs to the PBP/GOBP family.</text>
</comment>